<comment type="subcellular location">
    <subcellularLocation>
        <location evidence="1 9">Cytoplasm</location>
    </subcellularLocation>
</comment>
<dbReference type="PANTHER" id="PTHR45526">
    <property type="entry name" value="TRANSCRIPTIONAL REGULATORY PROTEIN DPIA"/>
    <property type="match status" value="1"/>
</dbReference>
<dbReference type="PIRSF" id="PIRSF006171">
    <property type="entry name" value="RR_citrat_malat"/>
    <property type="match status" value="1"/>
</dbReference>
<evidence type="ECO:0000256" key="1">
    <source>
        <dbReference type="ARBA" id="ARBA00004496"/>
    </source>
</evidence>
<dbReference type="InterPro" id="IPR036388">
    <property type="entry name" value="WH-like_DNA-bd_sf"/>
</dbReference>
<dbReference type="EMBL" id="JACHJV010000001">
    <property type="protein sequence ID" value="MBB4927333.1"/>
    <property type="molecule type" value="Genomic_DNA"/>
</dbReference>
<proteinExistence type="predicted"/>
<evidence type="ECO:0000256" key="7">
    <source>
        <dbReference type="ARBA" id="ARBA00023159"/>
    </source>
</evidence>
<dbReference type="SUPFAM" id="SSF46785">
    <property type="entry name" value="Winged helix' DNA-binding domain"/>
    <property type="match status" value="1"/>
</dbReference>
<keyword evidence="5 9" id="KW-0805">Transcription regulation</keyword>
<keyword evidence="4 9" id="KW-0902">Two-component regulatory system</keyword>
<dbReference type="Proteomes" id="UP000540506">
    <property type="component" value="Unassembled WGS sequence"/>
</dbReference>
<evidence type="ECO:0000256" key="5">
    <source>
        <dbReference type="ARBA" id="ARBA00023015"/>
    </source>
</evidence>
<dbReference type="PANTHER" id="PTHR45526:SF1">
    <property type="entry name" value="TRANSCRIPTIONAL REGULATORY PROTEIN DCUR-RELATED"/>
    <property type="match status" value="1"/>
</dbReference>
<dbReference type="SMART" id="SM00448">
    <property type="entry name" value="REC"/>
    <property type="match status" value="1"/>
</dbReference>
<keyword evidence="2 9" id="KW-0963">Cytoplasm</keyword>
<gene>
    <name evidence="12" type="ORF">FHR34_006326</name>
</gene>
<dbReference type="Gene3D" id="3.40.50.2300">
    <property type="match status" value="1"/>
</dbReference>
<dbReference type="Gene3D" id="1.10.10.10">
    <property type="entry name" value="Winged helix-like DNA-binding domain superfamily/Winged helix DNA-binding domain"/>
    <property type="match status" value="1"/>
</dbReference>
<keyword evidence="3 10" id="KW-0597">Phosphoprotein</keyword>
<evidence type="ECO:0000256" key="9">
    <source>
        <dbReference type="PIRNR" id="PIRNR006171"/>
    </source>
</evidence>
<dbReference type="GO" id="GO:0000156">
    <property type="term" value="F:phosphorelay response regulator activity"/>
    <property type="evidence" value="ECO:0007669"/>
    <property type="project" value="TreeGrafter"/>
</dbReference>
<dbReference type="GO" id="GO:0003700">
    <property type="term" value="F:DNA-binding transcription factor activity"/>
    <property type="evidence" value="ECO:0007669"/>
    <property type="project" value="InterPro"/>
</dbReference>
<organism evidence="12 13">
    <name type="scientific">Kitasatospora kifunensis</name>
    <name type="common">Streptomyces kifunensis</name>
    <dbReference type="NCBI Taxonomy" id="58351"/>
    <lineage>
        <taxon>Bacteria</taxon>
        <taxon>Bacillati</taxon>
        <taxon>Actinomycetota</taxon>
        <taxon>Actinomycetes</taxon>
        <taxon>Kitasatosporales</taxon>
        <taxon>Streptomycetaceae</taxon>
        <taxon>Kitasatospora</taxon>
    </lineage>
</organism>
<dbReference type="RefSeq" id="WP_184941500.1">
    <property type="nucleotide sequence ID" value="NZ_JACHJV010000001.1"/>
</dbReference>
<evidence type="ECO:0000256" key="2">
    <source>
        <dbReference type="ARBA" id="ARBA00022490"/>
    </source>
</evidence>
<evidence type="ECO:0000256" key="10">
    <source>
        <dbReference type="PROSITE-ProRule" id="PRU00169"/>
    </source>
</evidence>
<evidence type="ECO:0000313" key="13">
    <source>
        <dbReference type="Proteomes" id="UP000540506"/>
    </source>
</evidence>
<dbReference type="SUPFAM" id="SSF52172">
    <property type="entry name" value="CheY-like"/>
    <property type="match status" value="1"/>
</dbReference>
<dbReference type="Pfam" id="PF08279">
    <property type="entry name" value="HTH_11"/>
    <property type="match status" value="1"/>
</dbReference>
<keyword evidence="8 9" id="KW-0804">Transcription</keyword>
<keyword evidence="6 9" id="KW-0238">DNA-binding</keyword>
<feature type="modified residue" description="4-aspartylphosphate" evidence="10">
    <location>
        <position position="54"/>
    </location>
</feature>
<protein>
    <recommendedName>
        <fullName evidence="9">Transcriptional regulatory protein</fullName>
    </recommendedName>
</protein>
<dbReference type="InterPro" id="IPR001789">
    <property type="entry name" value="Sig_transdc_resp-reg_receiver"/>
</dbReference>
<evidence type="ECO:0000256" key="4">
    <source>
        <dbReference type="ARBA" id="ARBA00023012"/>
    </source>
</evidence>
<keyword evidence="13" id="KW-1185">Reference proteome</keyword>
<reference evidence="12 13" key="1">
    <citation type="submission" date="2020-08" db="EMBL/GenBank/DDBJ databases">
        <title>Sequencing the genomes of 1000 actinobacteria strains.</title>
        <authorList>
            <person name="Klenk H.-P."/>
        </authorList>
    </citation>
    <scope>NUCLEOTIDE SEQUENCE [LARGE SCALE GENOMIC DNA]</scope>
    <source>
        <strain evidence="12 13">DSM 41654</strain>
    </source>
</reference>
<evidence type="ECO:0000256" key="6">
    <source>
        <dbReference type="ARBA" id="ARBA00023125"/>
    </source>
</evidence>
<keyword evidence="7 9" id="KW-0010">Activator</keyword>
<comment type="caution">
    <text evidence="12">The sequence shown here is derived from an EMBL/GenBank/DDBJ whole genome shotgun (WGS) entry which is preliminary data.</text>
</comment>
<feature type="domain" description="Response regulatory" evidence="11">
    <location>
        <begin position="3"/>
        <end position="114"/>
    </location>
</feature>
<dbReference type="InterPro" id="IPR011006">
    <property type="entry name" value="CheY-like_superfamily"/>
</dbReference>
<dbReference type="GO" id="GO:0005737">
    <property type="term" value="C:cytoplasm"/>
    <property type="evidence" value="ECO:0007669"/>
    <property type="project" value="UniProtKB-SubCell"/>
</dbReference>
<evidence type="ECO:0000313" key="12">
    <source>
        <dbReference type="EMBL" id="MBB4927333.1"/>
    </source>
</evidence>
<dbReference type="Pfam" id="PF00072">
    <property type="entry name" value="Response_reg"/>
    <property type="match status" value="1"/>
</dbReference>
<dbReference type="AlphaFoldDB" id="A0A7W7R8G0"/>
<dbReference type="InterPro" id="IPR024187">
    <property type="entry name" value="Sig_transdc_resp-reg_cit/mal"/>
</dbReference>
<dbReference type="GO" id="GO:0003677">
    <property type="term" value="F:DNA binding"/>
    <property type="evidence" value="ECO:0007669"/>
    <property type="project" value="UniProtKB-KW"/>
</dbReference>
<dbReference type="PROSITE" id="PS50110">
    <property type="entry name" value="RESPONSE_REGULATORY"/>
    <property type="match status" value="1"/>
</dbReference>
<evidence type="ECO:0000256" key="3">
    <source>
        <dbReference type="ARBA" id="ARBA00022553"/>
    </source>
</evidence>
<name>A0A7W7R8G0_KITKI</name>
<evidence type="ECO:0000259" key="11">
    <source>
        <dbReference type="PROSITE" id="PS50110"/>
    </source>
</evidence>
<accession>A0A7W7R8G0</accession>
<dbReference type="InterPro" id="IPR013196">
    <property type="entry name" value="HTH_11"/>
</dbReference>
<evidence type="ECO:0000256" key="8">
    <source>
        <dbReference type="ARBA" id="ARBA00023163"/>
    </source>
</evidence>
<dbReference type="InterPro" id="IPR051271">
    <property type="entry name" value="2C-system_Tx_regulators"/>
</dbReference>
<dbReference type="InterPro" id="IPR036390">
    <property type="entry name" value="WH_DNA-bd_sf"/>
</dbReference>
<sequence>MIRVLVVDDDYRVAELHARYVAAVDGFEVVGTARSAAQAVELDQRLRPDLVLLDQYLPDRLGAEVLPQLTGDVLMVTAAADTAQVRAALGGGAVGYLIKPFDAAALTDRLVGYARFRSQLAADRTLDQEQVDRALRALHGTDRGGRPRRPRATPTGELVAEAVRAAADTVTASELAVRLGISRPTAQRYLADLAADGTVRVELRYGAAGRPEHLYSWSGGQ</sequence>